<gene>
    <name evidence="2" type="ORF">AVEN_42804_1</name>
</gene>
<dbReference type="EMBL" id="BGPR01000015">
    <property type="protein sequence ID" value="GBL78254.1"/>
    <property type="molecule type" value="Genomic_DNA"/>
</dbReference>
<sequence length="120" mass="13266">MLMLRHHPQHGAPTLGDPHHLSGPPVDLSGHYAAFAAGQPPFTHSCIPSGGLVTIESFSSNVSQKPPWEKHFLNLSADTRFQELVKSSHKFPCKWSEKFLKRQSLALVENEGSDNSLLQN</sequence>
<dbReference type="OrthoDB" id="10433907at2759"/>
<protein>
    <submittedName>
        <fullName evidence="2">Uncharacterized protein</fullName>
    </submittedName>
</protein>
<keyword evidence="3" id="KW-1185">Reference proteome</keyword>
<proteinExistence type="predicted"/>
<name>A0A4Y2AH07_ARAVE</name>
<reference evidence="2 3" key="1">
    <citation type="journal article" date="2019" name="Sci. Rep.">
        <title>Orb-weaving spider Araneus ventricosus genome elucidates the spidroin gene catalogue.</title>
        <authorList>
            <person name="Kono N."/>
            <person name="Nakamura H."/>
            <person name="Ohtoshi R."/>
            <person name="Moran D.A.P."/>
            <person name="Shinohara A."/>
            <person name="Yoshida Y."/>
            <person name="Fujiwara M."/>
            <person name="Mori M."/>
            <person name="Tomita M."/>
            <person name="Arakawa K."/>
        </authorList>
    </citation>
    <scope>NUCLEOTIDE SEQUENCE [LARGE SCALE GENOMIC DNA]</scope>
</reference>
<organism evidence="2 3">
    <name type="scientific">Araneus ventricosus</name>
    <name type="common">Orbweaver spider</name>
    <name type="synonym">Epeira ventricosa</name>
    <dbReference type="NCBI Taxonomy" id="182803"/>
    <lineage>
        <taxon>Eukaryota</taxon>
        <taxon>Metazoa</taxon>
        <taxon>Ecdysozoa</taxon>
        <taxon>Arthropoda</taxon>
        <taxon>Chelicerata</taxon>
        <taxon>Arachnida</taxon>
        <taxon>Araneae</taxon>
        <taxon>Araneomorphae</taxon>
        <taxon>Entelegynae</taxon>
        <taxon>Araneoidea</taxon>
        <taxon>Araneidae</taxon>
        <taxon>Araneus</taxon>
    </lineage>
</organism>
<accession>A0A4Y2AH07</accession>
<dbReference type="Proteomes" id="UP000499080">
    <property type="component" value="Unassembled WGS sequence"/>
</dbReference>
<evidence type="ECO:0000256" key="1">
    <source>
        <dbReference type="SAM" id="MobiDB-lite"/>
    </source>
</evidence>
<feature type="region of interest" description="Disordered" evidence="1">
    <location>
        <begin position="1"/>
        <end position="23"/>
    </location>
</feature>
<comment type="caution">
    <text evidence="2">The sequence shown here is derived from an EMBL/GenBank/DDBJ whole genome shotgun (WGS) entry which is preliminary data.</text>
</comment>
<dbReference type="AlphaFoldDB" id="A0A4Y2AH07"/>
<evidence type="ECO:0000313" key="3">
    <source>
        <dbReference type="Proteomes" id="UP000499080"/>
    </source>
</evidence>
<evidence type="ECO:0000313" key="2">
    <source>
        <dbReference type="EMBL" id="GBL78254.1"/>
    </source>
</evidence>